<organism evidence="1 2">
    <name type="scientific">Kickxella alabastrina</name>
    <dbReference type="NCBI Taxonomy" id="61397"/>
    <lineage>
        <taxon>Eukaryota</taxon>
        <taxon>Fungi</taxon>
        <taxon>Fungi incertae sedis</taxon>
        <taxon>Zoopagomycota</taxon>
        <taxon>Kickxellomycotina</taxon>
        <taxon>Kickxellomycetes</taxon>
        <taxon>Kickxellales</taxon>
        <taxon>Kickxellaceae</taxon>
        <taxon>Kickxella</taxon>
    </lineage>
</organism>
<reference evidence="1" key="1">
    <citation type="submission" date="2022-07" db="EMBL/GenBank/DDBJ databases">
        <title>Phylogenomic reconstructions and comparative analyses of Kickxellomycotina fungi.</title>
        <authorList>
            <person name="Reynolds N.K."/>
            <person name="Stajich J.E."/>
            <person name="Barry K."/>
            <person name="Grigoriev I.V."/>
            <person name="Crous P."/>
            <person name="Smith M.E."/>
        </authorList>
    </citation>
    <scope>NUCLEOTIDE SEQUENCE</scope>
    <source>
        <strain evidence="1">Benny 63K</strain>
    </source>
</reference>
<proteinExistence type="predicted"/>
<comment type="caution">
    <text evidence="1">The sequence shown here is derived from an EMBL/GenBank/DDBJ whole genome shotgun (WGS) entry which is preliminary data.</text>
</comment>
<evidence type="ECO:0000313" key="1">
    <source>
        <dbReference type="EMBL" id="KAJ1896404.1"/>
    </source>
</evidence>
<sequence>MGIRDEAHIPDKYYCEKCRPEDHPYINSRPRTVVLAEASALGASTMMRRSAVMAVAKMTAREEYRSASAAATIAASVAAAATGTKPANGKRTPKKPAKKTEDTAAAAAAAGTSPTPKSARKGRRARRSTRGGADNDGPENSEEDYEDSGKQKDGSRTSSSPSGNANGTEDGSPTGSKCANSGSRKTQQTPRRSANPANGSRKRRRTTGRQSTGSTHEQGALESAEGEGEGDEGSDSDTDSGAAEDLVARMMGVKQEPKGKAKSRLPKSRTRSVSTIVKGSVNRSSAELTQDGLGLASALGSPRGRIGGGGGSSSRLDFQMDANEARRGHSVPGSPRQLSPSPSLQSLLYSSVAAAIADGKFDAGGSSKADKLCKRKRASGSVRNAKRQRMTVSATNSPYIGDGGGFATFGGSNLSFQQQRSKDAKSAAVAAAAAAVAADKAGGDQDDEEEEEESHSTADDKVEGHGGNQRQPKHNFPPQEMMDVDGNIILVSSHMLNSQGKPIYSSISPETMCKIRYPHSKASIYELNRRAKQLLEWLGKTQSEYEHERMSWLLPSPVLTAAAAAEVAIEGEEAHETLGCAPVAGRQYSQQLSEAPTSPINPNDWPNDDTADDCEIVFKDRGASCFDELVGSQRRQQQPAALEKAHPRDTRSIMEGLMSRLIQFQEMYSS</sequence>
<name>A0ACC1IIH8_9FUNG</name>
<dbReference type="EMBL" id="JANBPG010000450">
    <property type="protein sequence ID" value="KAJ1896404.1"/>
    <property type="molecule type" value="Genomic_DNA"/>
</dbReference>
<evidence type="ECO:0000313" key="2">
    <source>
        <dbReference type="Proteomes" id="UP001150581"/>
    </source>
</evidence>
<gene>
    <name evidence="1" type="ORF">LPJ66_004005</name>
</gene>
<keyword evidence="2" id="KW-1185">Reference proteome</keyword>
<dbReference type="Proteomes" id="UP001150581">
    <property type="component" value="Unassembled WGS sequence"/>
</dbReference>
<protein>
    <submittedName>
        <fullName evidence="1">Uncharacterized protein</fullName>
    </submittedName>
</protein>
<accession>A0ACC1IIH8</accession>